<sequence length="54" mass="6307">MDIGGRKMKAEEVVYKMVAQVMDLAEECNRMTSRIERLIGDVRSLYDELIRSEK</sequence>
<gene>
    <name evidence="1" type="ORF">LCGC14_0406940</name>
</gene>
<reference evidence="1" key="1">
    <citation type="journal article" date="2015" name="Nature">
        <title>Complex archaea that bridge the gap between prokaryotes and eukaryotes.</title>
        <authorList>
            <person name="Spang A."/>
            <person name="Saw J.H."/>
            <person name="Jorgensen S.L."/>
            <person name="Zaremba-Niedzwiedzka K."/>
            <person name="Martijn J."/>
            <person name="Lind A.E."/>
            <person name="van Eijk R."/>
            <person name="Schleper C."/>
            <person name="Guy L."/>
            <person name="Ettema T.J."/>
        </authorList>
    </citation>
    <scope>NUCLEOTIDE SEQUENCE</scope>
</reference>
<accession>A0A0F9T0Q4</accession>
<name>A0A0F9T0Q4_9ZZZZ</name>
<dbReference type="EMBL" id="LAZR01000354">
    <property type="protein sequence ID" value="KKN72839.1"/>
    <property type="molecule type" value="Genomic_DNA"/>
</dbReference>
<evidence type="ECO:0000313" key="1">
    <source>
        <dbReference type="EMBL" id="KKN72839.1"/>
    </source>
</evidence>
<protein>
    <submittedName>
        <fullName evidence="1">Uncharacterized protein</fullName>
    </submittedName>
</protein>
<proteinExistence type="predicted"/>
<organism evidence="1">
    <name type="scientific">marine sediment metagenome</name>
    <dbReference type="NCBI Taxonomy" id="412755"/>
    <lineage>
        <taxon>unclassified sequences</taxon>
        <taxon>metagenomes</taxon>
        <taxon>ecological metagenomes</taxon>
    </lineage>
</organism>
<dbReference type="AlphaFoldDB" id="A0A0F9T0Q4"/>
<comment type="caution">
    <text evidence="1">The sequence shown here is derived from an EMBL/GenBank/DDBJ whole genome shotgun (WGS) entry which is preliminary data.</text>
</comment>